<sequence>MRLQKDLSELDLPPTVCLSFPHGTEDLTEFEVSLTPDEGYYAGGTFTFLFRVPESYPSDPPRVKCLTQVFHPAIDREGNVDMSLLGDEWRADMSVKTVLYGLHSLFLLPDNDDALNSAAGDMLHTSRDTFEQAVHESVRTGATIRGKFYPAARGGRTVCSRD</sequence>
<dbReference type="InterPro" id="IPR050113">
    <property type="entry name" value="Ub_conjugating_enzyme"/>
</dbReference>
<feature type="domain" description="UBC core" evidence="7">
    <location>
        <begin position="1"/>
        <end position="143"/>
    </location>
</feature>
<keyword evidence="3" id="KW-0547">Nucleotide-binding</keyword>
<dbReference type="GO" id="GO:0005524">
    <property type="term" value="F:ATP binding"/>
    <property type="evidence" value="ECO:0007669"/>
    <property type="project" value="UniProtKB-KW"/>
</dbReference>
<dbReference type="EMBL" id="SIDB01000009">
    <property type="protein sequence ID" value="KAI3428491.1"/>
    <property type="molecule type" value="Genomic_DNA"/>
</dbReference>
<dbReference type="SUPFAM" id="SSF54495">
    <property type="entry name" value="UBC-like"/>
    <property type="match status" value="1"/>
</dbReference>
<evidence type="ECO:0000256" key="1">
    <source>
        <dbReference type="ARBA" id="ARBA00005032"/>
    </source>
</evidence>
<evidence type="ECO:0000256" key="6">
    <source>
        <dbReference type="ARBA" id="ARBA00079113"/>
    </source>
</evidence>
<dbReference type="GO" id="GO:0016740">
    <property type="term" value="F:transferase activity"/>
    <property type="evidence" value="ECO:0007669"/>
    <property type="project" value="UniProtKB-KW"/>
</dbReference>
<dbReference type="OrthoDB" id="10249039at2759"/>
<dbReference type="InterPro" id="IPR000608">
    <property type="entry name" value="UBC"/>
</dbReference>
<keyword evidence="4" id="KW-0833">Ubl conjugation pathway</keyword>
<keyword evidence="9" id="KW-1185">Reference proteome</keyword>
<dbReference type="Proteomes" id="UP001055712">
    <property type="component" value="Unassembled WGS sequence"/>
</dbReference>
<name>A0A9D4TKY2_CHLVU</name>
<dbReference type="PROSITE" id="PS50127">
    <property type="entry name" value="UBC_2"/>
    <property type="match status" value="1"/>
</dbReference>
<dbReference type="AlphaFoldDB" id="A0A9D4TKY2"/>
<evidence type="ECO:0000256" key="3">
    <source>
        <dbReference type="ARBA" id="ARBA00022741"/>
    </source>
</evidence>
<comment type="caution">
    <text evidence="8">The sequence shown here is derived from an EMBL/GenBank/DDBJ whole genome shotgun (WGS) entry which is preliminary data.</text>
</comment>
<gene>
    <name evidence="8" type="ORF">D9Q98_007316</name>
</gene>
<evidence type="ECO:0000256" key="4">
    <source>
        <dbReference type="ARBA" id="ARBA00022786"/>
    </source>
</evidence>
<comment type="pathway">
    <text evidence="1">Protein modification; protein neddylation.</text>
</comment>
<evidence type="ECO:0000256" key="5">
    <source>
        <dbReference type="ARBA" id="ARBA00022840"/>
    </source>
</evidence>
<dbReference type="CDD" id="cd23794">
    <property type="entry name" value="UBCc_UBE2F_UBE2M"/>
    <property type="match status" value="1"/>
</dbReference>
<evidence type="ECO:0000256" key="2">
    <source>
        <dbReference type="ARBA" id="ARBA00022679"/>
    </source>
</evidence>
<keyword evidence="5" id="KW-0067">ATP-binding</keyword>
<dbReference type="SMART" id="SM00212">
    <property type="entry name" value="UBCc"/>
    <property type="match status" value="1"/>
</dbReference>
<dbReference type="Pfam" id="PF00179">
    <property type="entry name" value="UQ_con"/>
    <property type="match status" value="1"/>
</dbReference>
<evidence type="ECO:0000259" key="7">
    <source>
        <dbReference type="PROSITE" id="PS50127"/>
    </source>
</evidence>
<dbReference type="InterPro" id="IPR016135">
    <property type="entry name" value="UBQ-conjugating_enzyme/RWD"/>
</dbReference>
<evidence type="ECO:0000313" key="8">
    <source>
        <dbReference type="EMBL" id="KAI3428491.1"/>
    </source>
</evidence>
<accession>A0A9D4TKY2</accession>
<reference evidence="8" key="1">
    <citation type="journal article" date="2019" name="Plant J.">
        <title>Chlorella vulgaris genome assembly and annotation reveals the molecular basis for metabolic acclimation to high light conditions.</title>
        <authorList>
            <person name="Cecchin M."/>
            <person name="Marcolungo L."/>
            <person name="Rossato M."/>
            <person name="Girolomoni L."/>
            <person name="Cosentino E."/>
            <person name="Cuine S."/>
            <person name="Li-Beisson Y."/>
            <person name="Delledonne M."/>
            <person name="Ballottari M."/>
        </authorList>
    </citation>
    <scope>NUCLEOTIDE SEQUENCE</scope>
    <source>
        <strain evidence="8">211/11P</strain>
    </source>
</reference>
<keyword evidence="2" id="KW-0808">Transferase</keyword>
<protein>
    <recommendedName>
        <fullName evidence="6">NEDD8 carrier protein</fullName>
    </recommendedName>
</protein>
<evidence type="ECO:0000313" key="9">
    <source>
        <dbReference type="Proteomes" id="UP001055712"/>
    </source>
</evidence>
<dbReference type="Gene3D" id="3.10.110.10">
    <property type="entry name" value="Ubiquitin Conjugating Enzyme"/>
    <property type="match status" value="1"/>
</dbReference>
<reference evidence="8" key="2">
    <citation type="submission" date="2020-11" db="EMBL/GenBank/DDBJ databases">
        <authorList>
            <person name="Cecchin M."/>
            <person name="Marcolungo L."/>
            <person name="Rossato M."/>
            <person name="Girolomoni L."/>
            <person name="Cosentino E."/>
            <person name="Cuine S."/>
            <person name="Li-Beisson Y."/>
            <person name="Delledonne M."/>
            <person name="Ballottari M."/>
        </authorList>
    </citation>
    <scope>NUCLEOTIDE SEQUENCE</scope>
    <source>
        <strain evidence="8">211/11P</strain>
        <tissue evidence="8">Whole cell</tissue>
    </source>
</reference>
<dbReference type="FunFam" id="3.10.110.10:FF:000239">
    <property type="entry name" value="NEDD8-conjugating enzyme Ubc12"/>
    <property type="match status" value="1"/>
</dbReference>
<dbReference type="PANTHER" id="PTHR24067">
    <property type="entry name" value="UBIQUITIN-CONJUGATING ENZYME E2"/>
    <property type="match status" value="1"/>
</dbReference>
<proteinExistence type="predicted"/>
<organism evidence="8 9">
    <name type="scientific">Chlorella vulgaris</name>
    <name type="common">Green alga</name>
    <dbReference type="NCBI Taxonomy" id="3077"/>
    <lineage>
        <taxon>Eukaryota</taxon>
        <taxon>Viridiplantae</taxon>
        <taxon>Chlorophyta</taxon>
        <taxon>core chlorophytes</taxon>
        <taxon>Trebouxiophyceae</taxon>
        <taxon>Chlorellales</taxon>
        <taxon>Chlorellaceae</taxon>
        <taxon>Chlorella clade</taxon>
        <taxon>Chlorella</taxon>
    </lineage>
</organism>